<proteinExistence type="predicted"/>
<keyword evidence="2" id="KW-1185">Reference proteome</keyword>
<comment type="caution">
    <text evidence="1">The sequence shown here is derived from an EMBL/GenBank/DDBJ whole genome shotgun (WGS) entry which is preliminary data.</text>
</comment>
<sequence length="109" mass="12504">MNNSNKNMTIEFNIVANMKMYFQKNIGQIIKVNDEDSLLGIISKSDHVLLPDLKSMIFNFVDLENDDHNELSLNQSMYTLSSTATSNNIFKEQNLINESSSLDSEFEEF</sequence>
<dbReference type="Proteomes" id="UP000692954">
    <property type="component" value="Unassembled WGS sequence"/>
</dbReference>
<reference evidence="1" key="1">
    <citation type="submission" date="2021-01" db="EMBL/GenBank/DDBJ databases">
        <authorList>
            <consortium name="Genoscope - CEA"/>
            <person name="William W."/>
        </authorList>
    </citation>
    <scope>NUCLEOTIDE SEQUENCE</scope>
</reference>
<evidence type="ECO:0000313" key="1">
    <source>
        <dbReference type="EMBL" id="CAD8129728.1"/>
    </source>
</evidence>
<dbReference type="AlphaFoldDB" id="A0A8S1RN79"/>
<dbReference type="EMBL" id="CAJJDN010000241">
    <property type="protein sequence ID" value="CAD8129728.1"/>
    <property type="molecule type" value="Genomic_DNA"/>
</dbReference>
<gene>
    <name evidence="1" type="ORF">PSON_ATCC_30995.1.T2410001</name>
</gene>
<organism evidence="1 2">
    <name type="scientific">Paramecium sonneborni</name>
    <dbReference type="NCBI Taxonomy" id="65129"/>
    <lineage>
        <taxon>Eukaryota</taxon>
        <taxon>Sar</taxon>
        <taxon>Alveolata</taxon>
        <taxon>Ciliophora</taxon>
        <taxon>Intramacronucleata</taxon>
        <taxon>Oligohymenophorea</taxon>
        <taxon>Peniculida</taxon>
        <taxon>Parameciidae</taxon>
        <taxon>Paramecium</taxon>
    </lineage>
</organism>
<name>A0A8S1RN79_9CILI</name>
<dbReference type="OrthoDB" id="10392281at2759"/>
<evidence type="ECO:0000313" key="2">
    <source>
        <dbReference type="Proteomes" id="UP000692954"/>
    </source>
</evidence>
<protein>
    <submittedName>
        <fullName evidence="1">Uncharacterized protein</fullName>
    </submittedName>
</protein>
<accession>A0A8S1RN79</accession>